<dbReference type="InParanoid" id="A0A067P8V2"/>
<dbReference type="InterPro" id="IPR001138">
    <property type="entry name" value="Zn2Cys6_DnaBD"/>
</dbReference>
<dbReference type="GO" id="GO:0008270">
    <property type="term" value="F:zinc ion binding"/>
    <property type="evidence" value="ECO:0007669"/>
    <property type="project" value="InterPro"/>
</dbReference>
<dbReference type="GO" id="GO:0045944">
    <property type="term" value="P:positive regulation of transcription by RNA polymerase II"/>
    <property type="evidence" value="ECO:0007669"/>
    <property type="project" value="TreeGrafter"/>
</dbReference>
<dbReference type="CDD" id="cd00067">
    <property type="entry name" value="GAL4"/>
    <property type="match status" value="1"/>
</dbReference>
<evidence type="ECO:0000256" key="6">
    <source>
        <dbReference type="SAM" id="MobiDB-lite"/>
    </source>
</evidence>
<proteinExistence type="predicted"/>
<dbReference type="Pfam" id="PF00172">
    <property type="entry name" value="Zn_clus"/>
    <property type="match status" value="1"/>
</dbReference>
<dbReference type="STRING" id="933084.A0A067P8V2"/>
<dbReference type="InterPro" id="IPR051711">
    <property type="entry name" value="Stress_Response_Reg"/>
</dbReference>
<dbReference type="OrthoDB" id="2399539at2759"/>
<sequence length="521" mass="56718">MADCDSVHPSAYDNILYPTDSKYRYQGYPDSAALNPPAGFNQYSLVAQDTSIFCPPQGGGDGLYFPATIQQPVPEYYPTASSSSNPSQYPLHLQVPQGMPQDNSWGTLGQLSYPDFAPSLAADAPVLPARESQYSGQSGPPHVHSGVPLEQWSMAGSLDPSTGVFYRTTEHPRLRTAQACEKCRARKAKCSGDHPSCQRCINRGLICEYAPERRMRGPNKPKNRDGSISSNSPPSSVSSRRSSVAGGATTEAACRGLQPHSCDSSPELQHRARLPSGTTTLLNRAVTEAREGDNNPRPQKRPRPPPLNLGMRSHILRRDGFISDKFVTDPDTSRDHQEDVLPTIQPSTDVTMASISFGTTGVCRRSEEVEVYRTPPGDEFLRHPSPTFSSRRRASSLNEDASQNAVPGMSSSFRHHSKAFSSSYHSRGVSMSNPLTPVHLHGLPSDVNAMDTMDHQRQAASAEVSFAGEGGGNHPMSDIRGFQGLGDIGPKLAWTDLPLIPPNPYPESNGREFELQYPMSM</sequence>
<evidence type="ECO:0000313" key="8">
    <source>
        <dbReference type="EMBL" id="KDQ51348.1"/>
    </source>
</evidence>
<dbReference type="InterPro" id="IPR036864">
    <property type="entry name" value="Zn2-C6_fun-type_DNA-bd_sf"/>
</dbReference>
<evidence type="ECO:0000313" key="9">
    <source>
        <dbReference type="Proteomes" id="UP000027265"/>
    </source>
</evidence>
<evidence type="ECO:0000256" key="4">
    <source>
        <dbReference type="ARBA" id="ARBA00023163"/>
    </source>
</evidence>
<keyword evidence="2" id="KW-0805">Transcription regulation</keyword>
<dbReference type="HOGENOM" id="CLU_522808_0_0_1"/>
<dbReference type="GO" id="GO:0043565">
    <property type="term" value="F:sequence-specific DNA binding"/>
    <property type="evidence" value="ECO:0007669"/>
    <property type="project" value="TreeGrafter"/>
</dbReference>
<feature type="compositionally biased region" description="Low complexity" evidence="6">
    <location>
        <begin position="227"/>
        <end position="244"/>
    </location>
</feature>
<evidence type="ECO:0000259" key="7">
    <source>
        <dbReference type="PROSITE" id="PS50048"/>
    </source>
</evidence>
<dbReference type="SUPFAM" id="SSF57701">
    <property type="entry name" value="Zn2/Cys6 DNA-binding domain"/>
    <property type="match status" value="1"/>
</dbReference>
<name>A0A067P8V2_9AGAM</name>
<dbReference type="PRINTS" id="PR00755">
    <property type="entry name" value="AFLATOXINBRP"/>
</dbReference>
<dbReference type="EMBL" id="KL197749">
    <property type="protein sequence ID" value="KDQ51348.1"/>
    <property type="molecule type" value="Genomic_DNA"/>
</dbReference>
<organism evidence="8 9">
    <name type="scientific">Jaapia argillacea MUCL 33604</name>
    <dbReference type="NCBI Taxonomy" id="933084"/>
    <lineage>
        <taxon>Eukaryota</taxon>
        <taxon>Fungi</taxon>
        <taxon>Dikarya</taxon>
        <taxon>Basidiomycota</taxon>
        <taxon>Agaricomycotina</taxon>
        <taxon>Agaricomycetes</taxon>
        <taxon>Agaricomycetidae</taxon>
        <taxon>Jaapiales</taxon>
        <taxon>Jaapiaceae</taxon>
        <taxon>Jaapia</taxon>
    </lineage>
</organism>
<feature type="domain" description="Zn(2)-C6 fungal-type" evidence="7">
    <location>
        <begin position="179"/>
        <end position="209"/>
    </location>
</feature>
<dbReference type="GO" id="GO:0005634">
    <property type="term" value="C:nucleus"/>
    <property type="evidence" value="ECO:0007669"/>
    <property type="project" value="UniProtKB-SubCell"/>
</dbReference>
<dbReference type="PROSITE" id="PS00463">
    <property type="entry name" value="ZN2_CY6_FUNGAL_1"/>
    <property type="match status" value="1"/>
</dbReference>
<evidence type="ECO:0000256" key="3">
    <source>
        <dbReference type="ARBA" id="ARBA00023125"/>
    </source>
</evidence>
<feature type="region of interest" description="Disordered" evidence="6">
    <location>
        <begin position="375"/>
        <end position="413"/>
    </location>
</feature>
<evidence type="ECO:0000256" key="1">
    <source>
        <dbReference type="ARBA" id="ARBA00004123"/>
    </source>
</evidence>
<keyword evidence="5" id="KW-0539">Nucleus</keyword>
<dbReference type="AlphaFoldDB" id="A0A067P8V2"/>
<gene>
    <name evidence="8" type="ORF">JAAARDRAFT_62562</name>
</gene>
<dbReference type="SMART" id="SM00066">
    <property type="entry name" value="GAL4"/>
    <property type="match status" value="1"/>
</dbReference>
<feature type="compositionally biased region" description="Polar residues" evidence="6">
    <location>
        <begin position="395"/>
        <end position="412"/>
    </location>
</feature>
<evidence type="ECO:0000256" key="2">
    <source>
        <dbReference type="ARBA" id="ARBA00023015"/>
    </source>
</evidence>
<dbReference type="Gene3D" id="4.10.240.10">
    <property type="entry name" value="Zn(2)-C6 fungal-type DNA-binding domain"/>
    <property type="match status" value="1"/>
</dbReference>
<feature type="region of interest" description="Disordered" evidence="6">
    <location>
        <begin position="214"/>
        <end position="310"/>
    </location>
</feature>
<keyword evidence="4" id="KW-0804">Transcription</keyword>
<dbReference type="Proteomes" id="UP000027265">
    <property type="component" value="Unassembled WGS sequence"/>
</dbReference>
<accession>A0A067P8V2</accession>
<dbReference type="GO" id="GO:0000981">
    <property type="term" value="F:DNA-binding transcription factor activity, RNA polymerase II-specific"/>
    <property type="evidence" value="ECO:0007669"/>
    <property type="project" value="InterPro"/>
</dbReference>
<dbReference type="PROSITE" id="PS50048">
    <property type="entry name" value="ZN2_CY6_FUNGAL_2"/>
    <property type="match status" value="1"/>
</dbReference>
<evidence type="ECO:0000256" key="5">
    <source>
        <dbReference type="ARBA" id="ARBA00023242"/>
    </source>
</evidence>
<keyword evidence="9" id="KW-1185">Reference proteome</keyword>
<comment type="subcellular location">
    <subcellularLocation>
        <location evidence="1">Nucleus</location>
    </subcellularLocation>
</comment>
<dbReference type="PANTHER" id="PTHR47540:SF2">
    <property type="entry name" value="ZN(II)2CYS6 TRANSCRIPTION FACTOR (EUROFUNG)"/>
    <property type="match status" value="1"/>
</dbReference>
<keyword evidence="3" id="KW-0238">DNA-binding</keyword>
<reference evidence="9" key="1">
    <citation type="journal article" date="2014" name="Proc. Natl. Acad. Sci. U.S.A.">
        <title>Extensive sampling of basidiomycete genomes demonstrates inadequacy of the white-rot/brown-rot paradigm for wood decay fungi.</title>
        <authorList>
            <person name="Riley R."/>
            <person name="Salamov A.A."/>
            <person name="Brown D.W."/>
            <person name="Nagy L.G."/>
            <person name="Floudas D."/>
            <person name="Held B.W."/>
            <person name="Levasseur A."/>
            <person name="Lombard V."/>
            <person name="Morin E."/>
            <person name="Otillar R."/>
            <person name="Lindquist E.A."/>
            <person name="Sun H."/>
            <person name="LaButti K.M."/>
            <person name="Schmutz J."/>
            <person name="Jabbour D."/>
            <person name="Luo H."/>
            <person name="Baker S.E."/>
            <person name="Pisabarro A.G."/>
            <person name="Walton J.D."/>
            <person name="Blanchette R.A."/>
            <person name="Henrissat B."/>
            <person name="Martin F."/>
            <person name="Cullen D."/>
            <person name="Hibbett D.S."/>
            <person name="Grigoriev I.V."/>
        </authorList>
    </citation>
    <scope>NUCLEOTIDE SEQUENCE [LARGE SCALE GENOMIC DNA]</scope>
    <source>
        <strain evidence="9">MUCL 33604</strain>
    </source>
</reference>
<dbReference type="PANTHER" id="PTHR47540">
    <property type="entry name" value="THIAMINE REPRESSIBLE GENES REGULATORY PROTEIN THI5"/>
    <property type="match status" value="1"/>
</dbReference>
<protein>
    <recommendedName>
        <fullName evidence="7">Zn(2)-C6 fungal-type domain-containing protein</fullName>
    </recommendedName>
</protein>